<reference evidence="3 4" key="1">
    <citation type="submission" date="2018-01" db="EMBL/GenBank/DDBJ databases">
        <title>Metagenomic assembled genomes from two thermal pools in the Uzon Caldera, Kamchatka, Russia.</title>
        <authorList>
            <person name="Wilkins L."/>
            <person name="Ettinger C."/>
        </authorList>
    </citation>
    <scope>NUCLEOTIDE SEQUENCE [LARGE SCALE GENOMIC DNA]</scope>
    <source>
        <strain evidence="3">ARK-04</strain>
    </source>
</reference>
<name>A0A2N7QGX5_9BACT</name>
<keyword evidence="1" id="KW-0051">Antiviral defense</keyword>
<comment type="caution">
    <text evidence="3">The sequence shown here is derived from an EMBL/GenBank/DDBJ whole genome shotgun (WGS) entry which is preliminary data.</text>
</comment>
<gene>
    <name evidence="3" type="ORF">C0169_00040</name>
</gene>
<accession>A0A2N7QGX5</accession>
<feature type="domain" description="CRISPR type III-associated protein" evidence="2">
    <location>
        <begin position="14"/>
        <end position="215"/>
    </location>
</feature>
<dbReference type="EMBL" id="PNJD01000003">
    <property type="protein sequence ID" value="PMP98216.1"/>
    <property type="molecule type" value="Genomic_DNA"/>
</dbReference>
<dbReference type="Pfam" id="PF03787">
    <property type="entry name" value="RAMPs"/>
    <property type="match status" value="1"/>
</dbReference>
<organism evidence="3 4">
    <name type="scientific">Thermodesulfobacterium geofontis</name>
    <dbReference type="NCBI Taxonomy" id="1295609"/>
    <lineage>
        <taxon>Bacteria</taxon>
        <taxon>Pseudomonadati</taxon>
        <taxon>Thermodesulfobacteriota</taxon>
        <taxon>Thermodesulfobacteria</taxon>
        <taxon>Thermodesulfobacteriales</taxon>
        <taxon>Thermodesulfobacteriaceae</taxon>
        <taxon>Thermodesulfobacterium</taxon>
    </lineage>
</organism>
<dbReference type="InterPro" id="IPR005537">
    <property type="entry name" value="RAMP_III_fam"/>
</dbReference>
<dbReference type="Proteomes" id="UP000235619">
    <property type="component" value="Unassembled WGS sequence"/>
</dbReference>
<evidence type="ECO:0000313" key="3">
    <source>
        <dbReference type="EMBL" id="PMP98216.1"/>
    </source>
</evidence>
<protein>
    <recommendedName>
        <fullName evidence="2">CRISPR type III-associated protein domain-containing protein</fullName>
    </recommendedName>
</protein>
<sequence>MSYLEDKVTINIEFNTITPLWTGDAWRESKAIRPSSLIGSLRFWFETLMYLGGILNEHDFDKNLGRFEKNINSEKFKKYLMENVNSYVSKVQALLQQDIPISSIIFGTTGCRSLIEIKSIKELDDYCYGNKLRLPNKICVAKNSNEVKEGDKCPKSSDQQYSVFYLPKHYFYGKFEVVFEVDKEILCPIFCPLLTFMDKYGFWGGKWNLGYGRLKIEEIKIEEIKESNNGKTNWKKEEFDLSKFNKGNGGAGNLKFCDLIKDASVFEFSEQDSKAKIIKIFKPKNNNPENLKEVIKELIRIKAKKRAETKNQSYNVSQKEYKKYQKYRHYLFGKTGKIDDEDLPQGSKILPFIEKNNGNYVGGFLSIAGLLNLYGRG</sequence>
<proteinExistence type="predicted"/>
<evidence type="ECO:0000313" key="4">
    <source>
        <dbReference type="Proteomes" id="UP000235619"/>
    </source>
</evidence>
<dbReference type="AlphaFoldDB" id="A0A2N7QGX5"/>
<evidence type="ECO:0000259" key="2">
    <source>
        <dbReference type="Pfam" id="PF03787"/>
    </source>
</evidence>
<dbReference type="GO" id="GO:0051607">
    <property type="term" value="P:defense response to virus"/>
    <property type="evidence" value="ECO:0007669"/>
    <property type="project" value="UniProtKB-KW"/>
</dbReference>
<evidence type="ECO:0000256" key="1">
    <source>
        <dbReference type="ARBA" id="ARBA00023118"/>
    </source>
</evidence>